<evidence type="ECO:0000256" key="3">
    <source>
        <dbReference type="ARBA" id="ARBA00022519"/>
    </source>
</evidence>
<comment type="subcellular location">
    <subcellularLocation>
        <location evidence="1">Cell inner membrane</location>
        <topology evidence="1">Multi-pass membrane protein</topology>
    </subcellularLocation>
</comment>
<evidence type="ECO:0000256" key="6">
    <source>
        <dbReference type="ARBA" id="ARBA00022692"/>
    </source>
</evidence>
<comment type="cofactor">
    <cofactor evidence="11">
        <name>Mg(2+)</name>
        <dbReference type="ChEBI" id="CHEBI:18420"/>
    </cofactor>
</comment>
<dbReference type="GO" id="GO:0035438">
    <property type="term" value="F:cyclic-di-GMP binding"/>
    <property type="evidence" value="ECO:0007669"/>
    <property type="project" value="InterPro"/>
</dbReference>
<feature type="transmembrane region" description="Helical" evidence="11">
    <location>
        <begin position="821"/>
        <end position="844"/>
    </location>
</feature>
<proteinExistence type="predicted"/>
<evidence type="ECO:0000256" key="8">
    <source>
        <dbReference type="ARBA" id="ARBA00022989"/>
    </source>
</evidence>
<dbReference type="GO" id="GO:0030244">
    <property type="term" value="P:cellulose biosynthetic process"/>
    <property type="evidence" value="ECO:0007669"/>
    <property type="project" value="UniProtKB-KW"/>
</dbReference>
<dbReference type="InterPro" id="IPR009875">
    <property type="entry name" value="PilZ_domain"/>
</dbReference>
<feature type="transmembrane region" description="Helical" evidence="11">
    <location>
        <begin position="535"/>
        <end position="556"/>
    </location>
</feature>
<evidence type="ECO:0000256" key="4">
    <source>
        <dbReference type="ARBA" id="ARBA00022676"/>
    </source>
</evidence>
<evidence type="ECO:0000256" key="11">
    <source>
        <dbReference type="RuleBase" id="RU365020"/>
    </source>
</evidence>
<evidence type="ECO:0000256" key="7">
    <source>
        <dbReference type="ARBA" id="ARBA00022916"/>
    </source>
</evidence>
<protein>
    <recommendedName>
        <fullName evidence="11">Cellulose synthase catalytic subunit [UDP-forming]</fullName>
        <ecNumber evidence="11">2.4.1.12</ecNumber>
    </recommendedName>
</protein>
<dbReference type="AlphaFoldDB" id="Q44418"/>
<dbReference type="InterPro" id="IPR029044">
    <property type="entry name" value="Nucleotide-diphossugar_trans"/>
</dbReference>
<accession>Q44419</accession>
<evidence type="ECO:0000313" key="14">
    <source>
        <dbReference type="EMBL" id="AAC41436.1"/>
    </source>
</evidence>
<feature type="domain" description="Glycosyltransferase 2-like" evidence="12">
    <location>
        <begin position="264"/>
        <end position="451"/>
    </location>
</feature>
<dbReference type="EMBL" id="L38609">
    <property type="protein sequence ID" value="AAC41436.1"/>
    <property type="molecule type" value="Genomic_DNA"/>
</dbReference>
<name>Q44418_AGRTU</name>
<evidence type="ECO:0000256" key="5">
    <source>
        <dbReference type="ARBA" id="ARBA00022679"/>
    </source>
</evidence>
<dbReference type="GO" id="GO:0006011">
    <property type="term" value="P:UDP-alpha-D-glucose metabolic process"/>
    <property type="evidence" value="ECO:0007669"/>
    <property type="project" value="InterPro"/>
</dbReference>
<dbReference type="InterPro" id="IPR005150">
    <property type="entry name" value="Cellulose_synth"/>
</dbReference>
<evidence type="ECO:0000256" key="9">
    <source>
        <dbReference type="ARBA" id="ARBA00023136"/>
    </source>
</evidence>
<evidence type="ECO:0000259" key="13">
    <source>
        <dbReference type="Pfam" id="PF07238"/>
    </source>
</evidence>
<dbReference type="GO" id="GO:0005886">
    <property type="term" value="C:plasma membrane"/>
    <property type="evidence" value="ECO:0007669"/>
    <property type="project" value="UniProtKB-SubCell"/>
</dbReference>
<evidence type="ECO:0000256" key="2">
    <source>
        <dbReference type="ARBA" id="ARBA00022475"/>
    </source>
</evidence>
<dbReference type="Pfam" id="PF00535">
    <property type="entry name" value="Glycos_transf_2"/>
    <property type="match status" value="1"/>
</dbReference>
<dbReference type="Gene3D" id="2.40.10.220">
    <property type="entry name" value="predicted glycosyltransferase like domains"/>
    <property type="match status" value="1"/>
</dbReference>
<feature type="transmembrane region" description="Helical" evidence="11">
    <location>
        <begin position="568"/>
        <end position="587"/>
    </location>
</feature>
<comment type="function">
    <text evidence="11">Catalytic subunit of cellulose synthase. It polymerizes uridine 5'-diphosphate glucose to cellulose.</text>
</comment>
<dbReference type="PIR" id="I39714">
    <property type="entry name" value="I39714"/>
</dbReference>
<dbReference type="InterPro" id="IPR050321">
    <property type="entry name" value="Glycosyltr_2/OpgH_subfam"/>
</dbReference>
<keyword evidence="6 11" id="KW-0812">Transmembrane</keyword>
<evidence type="ECO:0000259" key="12">
    <source>
        <dbReference type="Pfam" id="PF00535"/>
    </source>
</evidence>
<feature type="transmembrane region" description="Helical" evidence="11">
    <location>
        <begin position="159"/>
        <end position="176"/>
    </location>
</feature>
<evidence type="ECO:0000256" key="10">
    <source>
        <dbReference type="ARBA" id="ARBA00048682"/>
    </source>
</evidence>
<organism evidence="14">
    <name type="scientific">Agrobacterium tumefaciens</name>
    <dbReference type="NCBI Taxonomy" id="358"/>
    <lineage>
        <taxon>Bacteria</taxon>
        <taxon>Pseudomonadati</taxon>
        <taxon>Pseudomonadota</taxon>
        <taxon>Alphaproteobacteria</taxon>
        <taxon>Hyphomicrobiales</taxon>
        <taxon>Rhizobiaceae</taxon>
        <taxon>Rhizobium/Agrobacterium group</taxon>
        <taxon>Agrobacterium</taxon>
        <taxon>Agrobacterium tumefaciens complex</taxon>
    </lineage>
</organism>
<dbReference type="InterPro" id="IPR001173">
    <property type="entry name" value="Glyco_trans_2-like"/>
</dbReference>
<dbReference type="Pfam" id="PF07238">
    <property type="entry name" value="PilZ"/>
    <property type="match status" value="1"/>
</dbReference>
<dbReference type="GO" id="GO:0016760">
    <property type="term" value="F:cellulose synthase (UDP-forming) activity"/>
    <property type="evidence" value="ECO:0007669"/>
    <property type="project" value="UniProtKB-EC"/>
</dbReference>
<keyword evidence="7 11" id="KW-0135">Cellulose biosynthesis</keyword>
<sequence>MCRCGRAVRSRPVCRPGQLVVRRSPRPRSRNHSRCRPLRLSVFPRPHRRVRHHCQRDLRWEPGRWIAVRWKAARSHRRFRRCPFPRQLVWPVRERHRDAGDRRNQRERRRRDAYHEISEPKFRTRKRTESFWMNKAITVIVWLLVSLCVLAIITMPVSLQTHLVATAISLILLATIKSFNGQGAWRLVALGFGTAIVLRYVYWRTTSTLPPVNQLENFIPGFLLYLAEMYSVVMLGLSLVIVSMPLPSRKTRPGSPDYRPTVDVFVPSYNEDAELLANTLAAAKNMDYPADRFTVWLLDDGGSVQKRNAANIVEAQAAQRRHEELKKLCEDLDVRYLTRERNVHAKAGNLNNGLAHSTGELVTVFDADHAPARDFLLETVGYFDEDPRLFLVQTPHFFVNPDPIERNLRTFETMPSENEMFYGIIQRGLDKWNGAFFCGSAAVLRREALQDSDGFSGVSITEDCETALALHSRGWNSVYVDKPLIAGLQPATFASFIGQRSRWAQGMMQILIFRQPLFKRGLSFTQRLCYMSSTLFWLFPFPRTIFLFAPLFYLFFDLQIFVASGGEFLAYTAAYMLVNLMMQNYLYGSFRWPWISELYEYVQTVHLLPAVVSVIFNPGKPTFKVTAKDESIAEARLSEISRPFFVIFALLLVAMAFAVWRIYSEPYKADVTLVVGGWNLLNLIFAGCALGVVSERGDKSASRRITVKRRCEVQLGGSDTWVPASIDNVSVHGLLINIFDSATNIEKGATAIVKVKPHSEGVPETMPLNVVRTVRGEGFVSIGCTFSPQRAVDHRLIADLIFANSEQWSEFQRVRRKKPGLIRGTAIFLAIALFQTQRGLYYLVRARRPAPKSAKPVGAVK</sequence>
<keyword evidence="3 11" id="KW-0997">Cell inner membrane</keyword>
<feature type="transmembrane region" description="Helical" evidence="11">
    <location>
        <begin position="183"/>
        <end position="202"/>
    </location>
</feature>
<dbReference type="SUPFAM" id="SSF53448">
    <property type="entry name" value="Nucleotide-diphospho-sugar transferases"/>
    <property type="match status" value="1"/>
</dbReference>
<dbReference type="PANTHER" id="PTHR43867">
    <property type="entry name" value="CELLULOSE SYNTHASE CATALYTIC SUBUNIT A [UDP-FORMING]"/>
    <property type="match status" value="1"/>
</dbReference>
<feature type="transmembrane region" description="Helical" evidence="11">
    <location>
        <begin position="222"/>
        <end position="242"/>
    </location>
</feature>
<evidence type="ECO:0000256" key="1">
    <source>
        <dbReference type="ARBA" id="ARBA00004429"/>
    </source>
</evidence>
<reference evidence="14" key="1">
    <citation type="journal article" date="1995" name="J. Bacteriol.">
        <title>Genes required for cellulose synthesis in Agrobacterium tumefaciens.</title>
        <authorList>
            <person name="Matthysse A.G."/>
            <person name="White S."/>
            <person name="Lightfoot R."/>
        </authorList>
    </citation>
    <scope>NUCLEOTIDE SEQUENCE</scope>
</reference>
<comment type="pathway">
    <text evidence="11">Glycan metabolism; bacterial cellulose biosynthesis.</text>
</comment>
<accession>Q44418</accession>
<dbReference type="PRINTS" id="PR01439">
    <property type="entry name" value="CELLSNTHASEA"/>
</dbReference>
<keyword evidence="5 11" id="KW-0808">Transferase</keyword>
<keyword evidence="4 11" id="KW-0328">Glycosyltransferase</keyword>
<keyword evidence="2 11" id="KW-1003">Cell membrane</keyword>
<feature type="transmembrane region" description="Helical" evidence="11">
    <location>
        <begin position="675"/>
        <end position="694"/>
    </location>
</feature>
<feature type="domain" description="PilZ" evidence="13">
    <location>
        <begin position="701"/>
        <end position="803"/>
    </location>
</feature>
<keyword evidence="8 11" id="KW-1133">Transmembrane helix</keyword>
<keyword evidence="9 11" id="KW-0472">Membrane</keyword>
<dbReference type="EC" id="2.4.1.12" evidence="11"/>
<feature type="transmembrane region" description="Helical" evidence="11">
    <location>
        <begin position="644"/>
        <end position="663"/>
    </location>
</feature>
<dbReference type="CAZy" id="GT2">
    <property type="family name" value="Glycosyltransferase Family 2"/>
</dbReference>
<gene>
    <name evidence="14" type="primary">celA</name>
</gene>
<dbReference type="Gene3D" id="3.90.550.10">
    <property type="entry name" value="Spore Coat Polysaccharide Biosynthesis Protein SpsA, Chain A"/>
    <property type="match status" value="1"/>
</dbReference>
<dbReference type="UniPathway" id="UPA00694"/>
<keyword evidence="11" id="KW-0973">c-di-GMP</keyword>
<dbReference type="Pfam" id="PF03552">
    <property type="entry name" value="Cellulose_synt"/>
    <property type="match status" value="1"/>
</dbReference>
<dbReference type="InterPro" id="IPR003919">
    <property type="entry name" value="Cell_synth_A"/>
</dbReference>
<dbReference type="CDD" id="cd06421">
    <property type="entry name" value="CESA_CelA_like"/>
    <property type="match status" value="1"/>
</dbReference>
<feature type="transmembrane region" description="Helical" evidence="11">
    <location>
        <begin position="131"/>
        <end position="153"/>
    </location>
</feature>
<dbReference type="PANTHER" id="PTHR43867:SF2">
    <property type="entry name" value="CELLULOSE SYNTHASE CATALYTIC SUBUNIT A [UDP-FORMING]"/>
    <property type="match status" value="1"/>
</dbReference>
<dbReference type="NCBIfam" id="TIGR03030">
    <property type="entry name" value="CelA"/>
    <property type="match status" value="1"/>
</dbReference>
<comment type="catalytic activity">
    <reaction evidence="10 11">
        <text>[(1-&gt;4)-beta-D-glucosyl](n) + UDP-alpha-D-glucose = [(1-&gt;4)-beta-D-glucosyl](n+1) + UDP + H(+)</text>
        <dbReference type="Rhea" id="RHEA:19929"/>
        <dbReference type="Rhea" id="RHEA-COMP:10033"/>
        <dbReference type="Rhea" id="RHEA-COMP:10034"/>
        <dbReference type="ChEBI" id="CHEBI:15378"/>
        <dbReference type="ChEBI" id="CHEBI:18246"/>
        <dbReference type="ChEBI" id="CHEBI:58223"/>
        <dbReference type="ChEBI" id="CHEBI:58885"/>
        <dbReference type="EC" id="2.4.1.12"/>
    </reaction>
</comment>